<accession>A0AAE3U3H9</accession>
<dbReference type="Gene3D" id="3.40.50.1820">
    <property type="entry name" value="alpha/beta hydrolase"/>
    <property type="match status" value="1"/>
</dbReference>
<protein>
    <submittedName>
        <fullName evidence="3">Alpha/beta hydrolase</fullName>
    </submittedName>
</protein>
<sequence>MISKFIRAAVLATTLLGSTAVGLADDQKPTVVLVHGAFADTSSWDKVDALLAAKGYKIISFANPLRGVASDSAYATQLVDQIAGPVVLVGHSYGGEVISNVQPKTANVKALVYVAAFSPDIGESAASLSGRFPGGTLGEALAKPVALADGEQDLYIDQSKFHDQFAKDVPEEQARLMAIGQRPITAAALGEPAKHALWKSIPSWHIYGSADRNITADAMKFMAERAKSRDTVEVEGASHVVMISNPAKVADLIEEAAEAK</sequence>
<evidence type="ECO:0000313" key="3">
    <source>
        <dbReference type="EMBL" id="MDI7924671.1"/>
    </source>
</evidence>
<keyword evidence="4" id="KW-1185">Reference proteome</keyword>
<feature type="chain" id="PRO_5041976571" evidence="1">
    <location>
        <begin position="24"/>
        <end position="260"/>
    </location>
</feature>
<dbReference type="InterPro" id="IPR052897">
    <property type="entry name" value="Sec-Metab_Biosynth_Hydrolase"/>
</dbReference>
<name>A0AAE3U3H9_9HYPH</name>
<organism evidence="3 4">
    <name type="scientific">Ferirhizobium litorale</name>
    <dbReference type="NCBI Taxonomy" id="2927786"/>
    <lineage>
        <taxon>Bacteria</taxon>
        <taxon>Pseudomonadati</taxon>
        <taxon>Pseudomonadota</taxon>
        <taxon>Alphaproteobacteria</taxon>
        <taxon>Hyphomicrobiales</taxon>
        <taxon>Rhizobiaceae</taxon>
        <taxon>Ferirhizobium</taxon>
    </lineage>
</organism>
<dbReference type="AlphaFoldDB" id="A0AAE3U3H9"/>
<feature type="domain" description="AB hydrolase-1" evidence="2">
    <location>
        <begin position="31"/>
        <end position="251"/>
    </location>
</feature>
<dbReference type="Pfam" id="PF12697">
    <property type="entry name" value="Abhydrolase_6"/>
    <property type="match status" value="1"/>
</dbReference>
<comment type="caution">
    <text evidence="3">The sequence shown here is derived from an EMBL/GenBank/DDBJ whole genome shotgun (WGS) entry which is preliminary data.</text>
</comment>
<dbReference type="InterPro" id="IPR000073">
    <property type="entry name" value="AB_hydrolase_1"/>
</dbReference>
<dbReference type="PANTHER" id="PTHR37017">
    <property type="entry name" value="AB HYDROLASE-1 DOMAIN-CONTAINING PROTEIN-RELATED"/>
    <property type="match status" value="1"/>
</dbReference>
<evidence type="ECO:0000259" key="2">
    <source>
        <dbReference type="Pfam" id="PF12697"/>
    </source>
</evidence>
<dbReference type="PANTHER" id="PTHR37017:SF11">
    <property type="entry name" value="ESTERASE_LIPASE_THIOESTERASE DOMAIN-CONTAINING PROTEIN"/>
    <property type="match status" value="1"/>
</dbReference>
<keyword evidence="1" id="KW-0732">Signal</keyword>
<gene>
    <name evidence="3" type="ORF">MRS75_21650</name>
</gene>
<dbReference type="InterPro" id="IPR029058">
    <property type="entry name" value="AB_hydrolase_fold"/>
</dbReference>
<dbReference type="SUPFAM" id="SSF53474">
    <property type="entry name" value="alpha/beta-Hydrolases"/>
    <property type="match status" value="1"/>
</dbReference>
<dbReference type="GO" id="GO:0016787">
    <property type="term" value="F:hydrolase activity"/>
    <property type="evidence" value="ECO:0007669"/>
    <property type="project" value="UniProtKB-KW"/>
</dbReference>
<keyword evidence="3" id="KW-0378">Hydrolase</keyword>
<evidence type="ECO:0000313" key="4">
    <source>
        <dbReference type="Proteomes" id="UP001161580"/>
    </source>
</evidence>
<dbReference type="Proteomes" id="UP001161580">
    <property type="component" value="Unassembled WGS sequence"/>
</dbReference>
<reference evidence="3" key="1">
    <citation type="submission" date="2022-03" db="EMBL/GenBank/DDBJ databases">
        <title>Fererhizobium litorale gen. nov., sp. nov., isolated from sandy sediments of the Sea of Japan seashore.</title>
        <authorList>
            <person name="Romanenko L."/>
            <person name="Kurilenko V."/>
            <person name="Otstavnykh N."/>
            <person name="Svetashev V."/>
            <person name="Tekutyeva L."/>
            <person name="Isaeva M."/>
            <person name="Mikhailov V."/>
        </authorList>
    </citation>
    <scope>NUCLEOTIDE SEQUENCE</scope>
    <source>
        <strain evidence="3">KMM 9576</strain>
    </source>
</reference>
<evidence type="ECO:0000256" key="1">
    <source>
        <dbReference type="SAM" id="SignalP"/>
    </source>
</evidence>
<proteinExistence type="predicted"/>
<dbReference type="EMBL" id="JALDYZ010000017">
    <property type="protein sequence ID" value="MDI7924671.1"/>
    <property type="molecule type" value="Genomic_DNA"/>
</dbReference>
<feature type="signal peptide" evidence="1">
    <location>
        <begin position="1"/>
        <end position="23"/>
    </location>
</feature>